<evidence type="ECO:0000313" key="2">
    <source>
        <dbReference type="Proteomes" id="UP000236893"/>
    </source>
</evidence>
<name>A0A2S5A1G1_9SPHI</name>
<gene>
    <name evidence="1" type="ORF">C3K47_11795</name>
</gene>
<keyword evidence="2" id="KW-1185">Reference proteome</keyword>
<comment type="caution">
    <text evidence="1">The sequence shown here is derived from an EMBL/GenBank/DDBJ whole genome shotgun (WGS) entry which is preliminary data.</text>
</comment>
<accession>A0A2S5A1G1</accession>
<proteinExistence type="predicted"/>
<protein>
    <submittedName>
        <fullName evidence="1">Uncharacterized protein</fullName>
    </submittedName>
</protein>
<evidence type="ECO:0000313" key="1">
    <source>
        <dbReference type="EMBL" id="POY36421.1"/>
    </source>
</evidence>
<dbReference type="RefSeq" id="WP_103789338.1">
    <property type="nucleotide sequence ID" value="NZ_PQVF01000007.1"/>
</dbReference>
<organism evidence="1 2">
    <name type="scientific">Solitalea longa</name>
    <dbReference type="NCBI Taxonomy" id="2079460"/>
    <lineage>
        <taxon>Bacteria</taxon>
        <taxon>Pseudomonadati</taxon>
        <taxon>Bacteroidota</taxon>
        <taxon>Sphingobacteriia</taxon>
        <taxon>Sphingobacteriales</taxon>
        <taxon>Sphingobacteriaceae</taxon>
        <taxon>Solitalea</taxon>
    </lineage>
</organism>
<dbReference type="AlphaFoldDB" id="A0A2S5A1G1"/>
<dbReference type="EMBL" id="PQVF01000007">
    <property type="protein sequence ID" value="POY36421.1"/>
    <property type="molecule type" value="Genomic_DNA"/>
</dbReference>
<reference evidence="1 2" key="1">
    <citation type="submission" date="2018-01" db="EMBL/GenBank/DDBJ databases">
        <authorList>
            <person name="Gaut B.S."/>
            <person name="Morton B.R."/>
            <person name="Clegg M.T."/>
            <person name="Duvall M.R."/>
        </authorList>
    </citation>
    <scope>NUCLEOTIDE SEQUENCE [LARGE SCALE GENOMIC DNA]</scope>
    <source>
        <strain evidence="1 2">HR-AV</strain>
    </source>
</reference>
<sequence length="138" mass="15779">MKDNSTIYHFKYEGDFHSVDALTILHTQLNFISILTEIKDQIYPEVKLNIKLQGLEKGSLDVQHVVEIATVSGMFVMENYSYISKIFEVFGDLVKLKSFLKGEKATETKEVGNDKIEIHIKGDNITIHPDAFKMEIDL</sequence>
<dbReference type="Proteomes" id="UP000236893">
    <property type="component" value="Unassembled WGS sequence"/>
</dbReference>